<gene>
    <name evidence="2" type="ORF">H9907_01570</name>
</gene>
<comment type="caution">
    <text evidence="2">The sequence shown here is derived from an EMBL/GenBank/DDBJ whole genome shotgun (WGS) entry which is preliminary data.</text>
</comment>
<accession>A0A9D2UAG9</accession>
<dbReference type="EMBL" id="DWUR01000022">
    <property type="protein sequence ID" value="HJD48811.1"/>
    <property type="molecule type" value="Genomic_DNA"/>
</dbReference>
<proteinExistence type="predicted"/>
<dbReference type="SMART" id="SM00954">
    <property type="entry name" value="RelA_SpoT"/>
    <property type="match status" value="1"/>
</dbReference>
<name>A0A9D2UAG9_9CORY</name>
<evidence type="ECO:0000313" key="3">
    <source>
        <dbReference type="Proteomes" id="UP000823907"/>
    </source>
</evidence>
<dbReference type="Gene3D" id="1.10.287.860">
    <property type="entry name" value="Nucleotidyltransferase"/>
    <property type="match status" value="1"/>
</dbReference>
<reference evidence="2" key="2">
    <citation type="submission" date="2021-04" db="EMBL/GenBank/DDBJ databases">
        <authorList>
            <person name="Gilroy R."/>
        </authorList>
    </citation>
    <scope>NUCLEOTIDE SEQUENCE</scope>
    <source>
        <strain evidence="2">5925</strain>
    </source>
</reference>
<reference evidence="2" key="1">
    <citation type="journal article" date="2021" name="PeerJ">
        <title>Extensive microbial diversity within the chicken gut microbiome revealed by metagenomics and culture.</title>
        <authorList>
            <person name="Gilroy R."/>
            <person name="Ravi A."/>
            <person name="Getino M."/>
            <person name="Pursley I."/>
            <person name="Horton D.L."/>
            <person name="Alikhan N.F."/>
            <person name="Baker D."/>
            <person name="Gharbi K."/>
            <person name="Hall N."/>
            <person name="Watson M."/>
            <person name="Adriaenssens E.M."/>
            <person name="Foster-Nyarko E."/>
            <person name="Jarju S."/>
            <person name="Secka A."/>
            <person name="Antonio M."/>
            <person name="Oren A."/>
            <person name="Chaudhuri R.R."/>
            <person name="La Ragione R."/>
            <person name="Hildebrand F."/>
            <person name="Pallen M.J."/>
        </authorList>
    </citation>
    <scope>NUCLEOTIDE SEQUENCE</scope>
    <source>
        <strain evidence="2">5925</strain>
    </source>
</reference>
<protein>
    <recommendedName>
        <fullName evidence="1">RelA/SpoT domain-containing protein</fullName>
    </recommendedName>
</protein>
<evidence type="ECO:0000259" key="1">
    <source>
        <dbReference type="SMART" id="SM00954"/>
    </source>
</evidence>
<dbReference type="PANTHER" id="PTHR41773:SF1">
    <property type="entry name" value="RELA_SPOT DOMAIN-CONTAINING PROTEIN"/>
    <property type="match status" value="1"/>
</dbReference>
<dbReference type="Proteomes" id="UP000823907">
    <property type="component" value="Unassembled WGS sequence"/>
</dbReference>
<dbReference type="InterPro" id="IPR043519">
    <property type="entry name" value="NT_sf"/>
</dbReference>
<dbReference type="InterPro" id="IPR007685">
    <property type="entry name" value="RelA_SpoT"/>
</dbReference>
<dbReference type="SUPFAM" id="SSF81301">
    <property type="entry name" value="Nucleotidyltransferase"/>
    <property type="match status" value="1"/>
</dbReference>
<dbReference type="Pfam" id="PF04607">
    <property type="entry name" value="RelA_SpoT"/>
    <property type="match status" value="1"/>
</dbReference>
<evidence type="ECO:0000313" key="2">
    <source>
        <dbReference type="EMBL" id="HJD48811.1"/>
    </source>
</evidence>
<feature type="domain" description="RelA/SpoT" evidence="1">
    <location>
        <begin position="56"/>
        <end position="172"/>
    </location>
</feature>
<dbReference type="GO" id="GO:0015969">
    <property type="term" value="P:guanosine tetraphosphate metabolic process"/>
    <property type="evidence" value="ECO:0007669"/>
    <property type="project" value="InterPro"/>
</dbReference>
<organism evidence="2 3">
    <name type="scientific">Candidatus Corynebacterium intestinavium</name>
    <dbReference type="NCBI Taxonomy" id="2838531"/>
    <lineage>
        <taxon>Bacteria</taxon>
        <taxon>Bacillati</taxon>
        <taxon>Actinomycetota</taxon>
        <taxon>Actinomycetes</taxon>
        <taxon>Mycobacteriales</taxon>
        <taxon>Corynebacteriaceae</taxon>
        <taxon>Corynebacterium</taxon>
    </lineage>
</organism>
<dbReference type="PANTHER" id="PTHR41773">
    <property type="entry name" value="GTP PYROPHOSPHATASE-RELATED"/>
    <property type="match status" value="1"/>
</dbReference>
<dbReference type="Gene3D" id="3.30.460.10">
    <property type="entry name" value="Beta Polymerase, domain 2"/>
    <property type="match status" value="1"/>
</dbReference>
<sequence length="333" mass="37094">MWGMGNSTSPSASAIAESLKDYDAWLDQHPAAERETKELVAPALDDAGISFDQVSVRLKDRSSFVAKLKNPNYPEYQDFASAHDIVGIRVTTFHSGEIEQLLAAVSTIFAIDTVVDKAAETAKSGRFGYASHHVIGYSEQLGRRVEVQLRTVLQHAWAEFEHDMRYKNPEMSGNPEVDRAFTLAAGLIELADEQFDKIARIVDARTQEQDATELDTRSLPGLLTRLLGNSYPTSRADYYGWAIAMLAAHGITTVAELKELLDSDRIAALNEAMAYPFEPGQVRLIDDLLLFTYGRDHIRRTVHIGENIETRPGRLGNRWQQLGQQVYSPAARS</sequence>
<dbReference type="CDD" id="cd05399">
    <property type="entry name" value="NT_Rel-Spo_like"/>
    <property type="match status" value="1"/>
</dbReference>
<dbReference type="AlphaFoldDB" id="A0A9D2UAG9"/>